<dbReference type="EMBL" id="UYRT01080196">
    <property type="protein sequence ID" value="VDN22254.1"/>
    <property type="molecule type" value="Genomic_DNA"/>
</dbReference>
<sequence length="123" mass="13978">MRNLKISSAVVLETWLGASERQEQQSLPKINEIEAMCVDSEKRIFCACIAGVYEVSASSPELIDWTQQRGDAALVAFDYLSDDYRLCAVFSSGIVTFIDPANKIVRFLRRFRLPKNCYFWQAG</sequence>
<dbReference type="Proteomes" id="UP000271098">
    <property type="component" value="Unassembled WGS sequence"/>
</dbReference>
<reference evidence="1 2" key="2">
    <citation type="submission" date="2018-11" db="EMBL/GenBank/DDBJ databases">
        <authorList>
            <consortium name="Pathogen Informatics"/>
        </authorList>
    </citation>
    <scope>NUCLEOTIDE SEQUENCE [LARGE SCALE GENOMIC DNA]</scope>
</reference>
<evidence type="ECO:0000313" key="3">
    <source>
        <dbReference type="WBParaSite" id="GPUH_0001342601-mRNA-1"/>
    </source>
</evidence>
<accession>A0A183DXH0</accession>
<gene>
    <name evidence="1" type="ORF">GPUH_LOCUS13409</name>
</gene>
<organism evidence="3">
    <name type="scientific">Gongylonema pulchrum</name>
    <dbReference type="NCBI Taxonomy" id="637853"/>
    <lineage>
        <taxon>Eukaryota</taxon>
        <taxon>Metazoa</taxon>
        <taxon>Ecdysozoa</taxon>
        <taxon>Nematoda</taxon>
        <taxon>Chromadorea</taxon>
        <taxon>Rhabditida</taxon>
        <taxon>Spirurina</taxon>
        <taxon>Spiruromorpha</taxon>
        <taxon>Spiruroidea</taxon>
        <taxon>Gongylonematidae</taxon>
        <taxon>Gongylonema</taxon>
    </lineage>
</organism>
<protein>
    <submittedName>
        <fullName evidence="3">Vps16_N domain-containing protein</fullName>
    </submittedName>
</protein>
<evidence type="ECO:0000313" key="1">
    <source>
        <dbReference type="EMBL" id="VDN22254.1"/>
    </source>
</evidence>
<keyword evidence="2" id="KW-1185">Reference proteome</keyword>
<reference evidence="3" key="1">
    <citation type="submission" date="2016-06" db="UniProtKB">
        <authorList>
            <consortium name="WormBaseParasite"/>
        </authorList>
    </citation>
    <scope>IDENTIFICATION</scope>
</reference>
<dbReference type="AlphaFoldDB" id="A0A183DXH0"/>
<dbReference type="WBParaSite" id="GPUH_0001342601-mRNA-1">
    <property type="protein sequence ID" value="GPUH_0001342601-mRNA-1"/>
    <property type="gene ID" value="GPUH_0001342601"/>
</dbReference>
<name>A0A183DXH0_9BILA</name>
<proteinExistence type="predicted"/>
<evidence type="ECO:0000313" key="2">
    <source>
        <dbReference type="Proteomes" id="UP000271098"/>
    </source>
</evidence>